<organism evidence="8 9">
    <name type="scientific">Multifurca ochricompacta</name>
    <dbReference type="NCBI Taxonomy" id="376703"/>
    <lineage>
        <taxon>Eukaryota</taxon>
        <taxon>Fungi</taxon>
        <taxon>Dikarya</taxon>
        <taxon>Basidiomycota</taxon>
        <taxon>Agaricomycotina</taxon>
        <taxon>Agaricomycetes</taxon>
        <taxon>Russulales</taxon>
        <taxon>Russulaceae</taxon>
        <taxon>Multifurca</taxon>
    </lineage>
</organism>
<protein>
    <submittedName>
        <fullName evidence="8">Lipid phosphate phosphatase 1</fullName>
    </submittedName>
</protein>
<dbReference type="AlphaFoldDB" id="A0AAD4M8N7"/>
<dbReference type="CDD" id="cd03390">
    <property type="entry name" value="PAP2_containing_1_like"/>
    <property type="match status" value="1"/>
</dbReference>
<evidence type="ECO:0000313" key="8">
    <source>
        <dbReference type="EMBL" id="KAI0305876.1"/>
    </source>
</evidence>
<evidence type="ECO:0000256" key="1">
    <source>
        <dbReference type="ARBA" id="ARBA00004141"/>
    </source>
</evidence>
<dbReference type="Pfam" id="PF01569">
    <property type="entry name" value="PAP2"/>
    <property type="match status" value="1"/>
</dbReference>
<proteinExistence type="inferred from homology"/>
<dbReference type="PANTHER" id="PTHR10165:SF35">
    <property type="entry name" value="RE23632P"/>
    <property type="match status" value="1"/>
</dbReference>
<sequence length="298" mass="32879">MPGFLSKFKKKIKEIYGEDSLSWFDSSYALDWIVVLGLYLLTAFIETQPIFERDFSPNDSLIQHPHTSEQISSYANAMIAIALPAALVGLIGGYRSSILEIHHGLLAAHTSCALTQLVTSFLKNRVGRLRPDFLARCQWDASQHVCTGKIHDILNGRKSFPSGHSSTAFVGMTFTALFLAGKTAALCFSVSPFSGSLLGSRFVRLCIVLAPLALSTWVAITRVEDYRHHKEDVIVGGLIGILSGTICYLLYWPSPFSASSFLPETMGRPRLTLDNDTSNRPRTDNYNLAPDDANLDFV</sequence>
<dbReference type="GO" id="GO:0016020">
    <property type="term" value="C:membrane"/>
    <property type="evidence" value="ECO:0007669"/>
    <property type="project" value="UniProtKB-SubCell"/>
</dbReference>
<dbReference type="InterPro" id="IPR000326">
    <property type="entry name" value="PAP2/HPO"/>
</dbReference>
<dbReference type="SMART" id="SM00014">
    <property type="entry name" value="acidPPc"/>
    <property type="match status" value="1"/>
</dbReference>
<evidence type="ECO:0000256" key="6">
    <source>
        <dbReference type="SAM" id="Phobius"/>
    </source>
</evidence>
<feature type="transmembrane region" description="Helical" evidence="6">
    <location>
        <begin position="71"/>
        <end position="92"/>
    </location>
</feature>
<keyword evidence="9" id="KW-1185">Reference proteome</keyword>
<gene>
    <name evidence="8" type="ORF">B0F90DRAFT_934400</name>
</gene>
<feature type="transmembrane region" description="Helical" evidence="6">
    <location>
        <begin position="202"/>
        <end position="221"/>
    </location>
</feature>
<dbReference type="SUPFAM" id="SSF48317">
    <property type="entry name" value="Acid phosphatase/Vanadium-dependent haloperoxidase"/>
    <property type="match status" value="1"/>
</dbReference>
<evidence type="ECO:0000256" key="4">
    <source>
        <dbReference type="ARBA" id="ARBA00022989"/>
    </source>
</evidence>
<dbReference type="InterPro" id="IPR036938">
    <property type="entry name" value="PAP2/HPO_sf"/>
</dbReference>
<dbReference type="GO" id="GO:0008195">
    <property type="term" value="F:phosphatidate phosphatase activity"/>
    <property type="evidence" value="ECO:0007669"/>
    <property type="project" value="TreeGrafter"/>
</dbReference>
<dbReference type="InterPro" id="IPR043216">
    <property type="entry name" value="PAP-like"/>
</dbReference>
<keyword evidence="3 6" id="KW-0812">Transmembrane</keyword>
<comment type="similarity">
    <text evidence="2">Belongs to the PA-phosphatase related phosphoesterase family.</text>
</comment>
<feature type="transmembrane region" description="Helical" evidence="6">
    <location>
        <begin position="29"/>
        <end position="51"/>
    </location>
</feature>
<dbReference type="Gene3D" id="1.20.144.10">
    <property type="entry name" value="Phosphatidic acid phosphatase type 2/haloperoxidase"/>
    <property type="match status" value="1"/>
</dbReference>
<evidence type="ECO:0000256" key="3">
    <source>
        <dbReference type="ARBA" id="ARBA00022692"/>
    </source>
</evidence>
<feature type="transmembrane region" description="Helical" evidence="6">
    <location>
        <begin position="168"/>
        <end position="190"/>
    </location>
</feature>
<feature type="transmembrane region" description="Helical" evidence="6">
    <location>
        <begin position="233"/>
        <end position="252"/>
    </location>
</feature>
<comment type="subcellular location">
    <subcellularLocation>
        <location evidence="1">Membrane</location>
        <topology evidence="1">Multi-pass membrane protein</topology>
    </subcellularLocation>
</comment>
<feature type="domain" description="Phosphatidic acid phosphatase type 2/haloperoxidase" evidence="7">
    <location>
        <begin position="103"/>
        <end position="248"/>
    </location>
</feature>
<accession>A0AAD4M8N7</accession>
<comment type="caution">
    <text evidence="8">The sequence shown here is derived from an EMBL/GenBank/DDBJ whole genome shotgun (WGS) entry which is preliminary data.</text>
</comment>
<dbReference type="GO" id="GO:0046839">
    <property type="term" value="P:phospholipid dephosphorylation"/>
    <property type="evidence" value="ECO:0007669"/>
    <property type="project" value="TreeGrafter"/>
</dbReference>
<reference evidence="8" key="1">
    <citation type="journal article" date="2022" name="New Phytol.">
        <title>Evolutionary transition to the ectomycorrhizal habit in the genomes of a hyperdiverse lineage of mushroom-forming fungi.</title>
        <authorList>
            <person name="Looney B."/>
            <person name="Miyauchi S."/>
            <person name="Morin E."/>
            <person name="Drula E."/>
            <person name="Courty P.E."/>
            <person name="Kohler A."/>
            <person name="Kuo A."/>
            <person name="LaButti K."/>
            <person name="Pangilinan J."/>
            <person name="Lipzen A."/>
            <person name="Riley R."/>
            <person name="Andreopoulos W."/>
            <person name="He G."/>
            <person name="Johnson J."/>
            <person name="Nolan M."/>
            <person name="Tritt A."/>
            <person name="Barry K.W."/>
            <person name="Grigoriev I.V."/>
            <person name="Nagy L.G."/>
            <person name="Hibbett D."/>
            <person name="Henrissat B."/>
            <person name="Matheny P.B."/>
            <person name="Labbe J."/>
            <person name="Martin F.M."/>
        </authorList>
    </citation>
    <scope>NUCLEOTIDE SEQUENCE</scope>
    <source>
        <strain evidence="8">BPL690</strain>
    </source>
</reference>
<keyword evidence="5 6" id="KW-0472">Membrane</keyword>
<name>A0AAD4M8N7_9AGAM</name>
<evidence type="ECO:0000256" key="2">
    <source>
        <dbReference type="ARBA" id="ARBA00008816"/>
    </source>
</evidence>
<evidence type="ECO:0000313" key="9">
    <source>
        <dbReference type="Proteomes" id="UP001203297"/>
    </source>
</evidence>
<dbReference type="PANTHER" id="PTHR10165">
    <property type="entry name" value="LIPID PHOSPHATE PHOSPHATASE"/>
    <property type="match status" value="1"/>
</dbReference>
<keyword evidence="4 6" id="KW-1133">Transmembrane helix</keyword>
<evidence type="ECO:0000256" key="5">
    <source>
        <dbReference type="ARBA" id="ARBA00023136"/>
    </source>
</evidence>
<dbReference type="GO" id="GO:0006644">
    <property type="term" value="P:phospholipid metabolic process"/>
    <property type="evidence" value="ECO:0007669"/>
    <property type="project" value="InterPro"/>
</dbReference>
<dbReference type="Proteomes" id="UP001203297">
    <property type="component" value="Unassembled WGS sequence"/>
</dbReference>
<evidence type="ECO:0000259" key="7">
    <source>
        <dbReference type="SMART" id="SM00014"/>
    </source>
</evidence>
<dbReference type="EMBL" id="WTXG01000004">
    <property type="protein sequence ID" value="KAI0305876.1"/>
    <property type="molecule type" value="Genomic_DNA"/>
</dbReference>